<keyword evidence="2 6" id="KW-0812">Transmembrane</keyword>
<evidence type="ECO:0000256" key="4">
    <source>
        <dbReference type="ARBA" id="ARBA00023136"/>
    </source>
</evidence>
<dbReference type="OrthoDB" id="306876at2759"/>
<protein>
    <recommendedName>
        <fullName evidence="7">EamA domain-containing protein</fullName>
    </recommendedName>
</protein>
<keyword evidence="4 6" id="KW-0472">Membrane</keyword>
<proteinExistence type="predicted"/>
<name>A0A9P6W2L1_RHOMI</name>
<evidence type="ECO:0000313" key="8">
    <source>
        <dbReference type="EMBL" id="KAG0662939.1"/>
    </source>
</evidence>
<keyword evidence="3 6" id="KW-1133">Transmembrane helix</keyword>
<gene>
    <name evidence="8" type="ORF">C6P46_003027</name>
</gene>
<evidence type="ECO:0000259" key="7">
    <source>
        <dbReference type="Pfam" id="PF00892"/>
    </source>
</evidence>
<evidence type="ECO:0000313" key="9">
    <source>
        <dbReference type="Proteomes" id="UP000777482"/>
    </source>
</evidence>
<dbReference type="Proteomes" id="UP000777482">
    <property type="component" value="Unassembled WGS sequence"/>
</dbReference>
<feature type="transmembrane region" description="Helical" evidence="6">
    <location>
        <begin position="423"/>
        <end position="441"/>
    </location>
</feature>
<evidence type="ECO:0000256" key="3">
    <source>
        <dbReference type="ARBA" id="ARBA00022989"/>
    </source>
</evidence>
<keyword evidence="9" id="KW-1185">Reference proteome</keyword>
<dbReference type="PANTHER" id="PTHR22911:SF6">
    <property type="entry name" value="SOLUTE CARRIER FAMILY 35 MEMBER G1"/>
    <property type="match status" value="1"/>
</dbReference>
<dbReference type="InterPro" id="IPR000620">
    <property type="entry name" value="EamA_dom"/>
</dbReference>
<accession>A0A9P6W2L1</accession>
<feature type="transmembrane region" description="Helical" evidence="6">
    <location>
        <begin position="237"/>
        <end position="255"/>
    </location>
</feature>
<dbReference type="PANTHER" id="PTHR22911">
    <property type="entry name" value="ACYL-MALONYL CONDENSING ENZYME-RELATED"/>
    <property type="match status" value="1"/>
</dbReference>
<feature type="transmembrane region" description="Helical" evidence="6">
    <location>
        <begin position="337"/>
        <end position="356"/>
    </location>
</feature>
<comment type="subcellular location">
    <subcellularLocation>
        <location evidence="1">Membrane</location>
        <topology evidence="1">Multi-pass membrane protein</topology>
    </subcellularLocation>
</comment>
<feature type="compositionally biased region" description="Basic residues" evidence="5">
    <location>
        <begin position="72"/>
        <end position="81"/>
    </location>
</feature>
<dbReference type="InterPro" id="IPR037185">
    <property type="entry name" value="EmrE-like"/>
</dbReference>
<feature type="transmembrane region" description="Helical" evidence="6">
    <location>
        <begin position="305"/>
        <end position="325"/>
    </location>
</feature>
<feature type="transmembrane region" description="Helical" evidence="6">
    <location>
        <begin position="368"/>
        <end position="386"/>
    </location>
</feature>
<feature type="domain" description="EamA" evidence="7">
    <location>
        <begin position="307"/>
        <end position="437"/>
    </location>
</feature>
<evidence type="ECO:0000256" key="5">
    <source>
        <dbReference type="SAM" id="MobiDB-lite"/>
    </source>
</evidence>
<feature type="region of interest" description="Disordered" evidence="5">
    <location>
        <begin position="457"/>
        <end position="485"/>
    </location>
</feature>
<feature type="domain" description="EamA" evidence="7">
    <location>
        <begin position="143"/>
        <end position="277"/>
    </location>
</feature>
<feature type="transmembrane region" description="Helical" evidence="6">
    <location>
        <begin position="205"/>
        <end position="225"/>
    </location>
</feature>
<evidence type="ECO:0000256" key="2">
    <source>
        <dbReference type="ARBA" id="ARBA00022692"/>
    </source>
</evidence>
<dbReference type="EMBL" id="PUHQ01000023">
    <property type="protein sequence ID" value="KAG0662939.1"/>
    <property type="molecule type" value="Genomic_DNA"/>
</dbReference>
<dbReference type="Pfam" id="PF00892">
    <property type="entry name" value="EamA"/>
    <property type="match status" value="2"/>
</dbReference>
<sequence length="485" mass="52824">MSAATTSIRLDDSPLHGSGAGSPLPPPDPLLSTRTSKSGAAELLRSESSALEGNAGDDALPTARHPSDQHKLHGQRGHRTRPSASWLLGDASDETDFSSETERRQRRRLRTYGADSGGRSLPRFLPSWQPPRAVRSFIDRNQGLLLIAASQLGFALVNTCVKLLERDVQVPVWELIVIRMFITYAGCYSYLRWSGDPHPFAGPPGVRLLLALRGFIGFFGLYTNYAALQYLSLADASTLWFISPVLVGILGWLILREPYSRLEALVGLASLSGTVFIAKPTFLFPAKGGITEDVPGHAVTPEQRALAVSIVLFGVVASSGVSIIIRYIGTRASALHSISYFALYSTFVSLAYPVIFHSPPVLRLTARFFVLLLPIGVLGFLSQILMTNGLIKEKAGRGALATYTNLLFTMVLERIFFKRYPDFWSILGAVVIIGGAVRVAMERKGSAEMPEVIPPGYDPVATTESGLQVTDFDGDGEYRRQKGLE</sequence>
<dbReference type="SUPFAM" id="SSF103481">
    <property type="entry name" value="Multidrug resistance efflux transporter EmrE"/>
    <property type="match status" value="2"/>
</dbReference>
<comment type="caution">
    <text evidence="8">The sequence shown here is derived from an EMBL/GenBank/DDBJ whole genome shotgun (WGS) entry which is preliminary data.</text>
</comment>
<feature type="region of interest" description="Disordered" evidence="5">
    <location>
        <begin position="1"/>
        <end position="115"/>
    </location>
</feature>
<dbReference type="AlphaFoldDB" id="A0A9P6W2L1"/>
<feature type="compositionally biased region" description="Basic and acidic residues" evidence="5">
    <location>
        <begin position="476"/>
        <end position="485"/>
    </location>
</feature>
<feature type="transmembrane region" description="Helical" evidence="6">
    <location>
        <begin position="262"/>
        <end position="285"/>
    </location>
</feature>
<evidence type="ECO:0000256" key="1">
    <source>
        <dbReference type="ARBA" id="ARBA00004141"/>
    </source>
</evidence>
<evidence type="ECO:0000256" key="6">
    <source>
        <dbReference type="SAM" id="Phobius"/>
    </source>
</evidence>
<feature type="transmembrane region" description="Helical" evidence="6">
    <location>
        <begin position="398"/>
        <end position="417"/>
    </location>
</feature>
<dbReference type="GO" id="GO:0016020">
    <property type="term" value="C:membrane"/>
    <property type="evidence" value="ECO:0007669"/>
    <property type="project" value="UniProtKB-SubCell"/>
</dbReference>
<reference evidence="8 9" key="1">
    <citation type="submission" date="2020-11" db="EMBL/GenBank/DDBJ databases">
        <title>Kefir isolates.</title>
        <authorList>
            <person name="Marcisauskas S."/>
            <person name="Kim Y."/>
            <person name="Blasche S."/>
        </authorList>
    </citation>
    <scope>NUCLEOTIDE SEQUENCE [LARGE SCALE GENOMIC DNA]</scope>
    <source>
        <strain evidence="8 9">KR</strain>
    </source>
</reference>
<organism evidence="8 9">
    <name type="scientific">Rhodotorula mucilaginosa</name>
    <name type="common">Yeast</name>
    <name type="synonym">Rhodotorula rubra</name>
    <dbReference type="NCBI Taxonomy" id="5537"/>
    <lineage>
        <taxon>Eukaryota</taxon>
        <taxon>Fungi</taxon>
        <taxon>Dikarya</taxon>
        <taxon>Basidiomycota</taxon>
        <taxon>Pucciniomycotina</taxon>
        <taxon>Microbotryomycetes</taxon>
        <taxon>Sporidiobolales</taxon>
        <taxon>Sporidiobolaceae</taxon>
        <taxon>Rhodotorula</taxon>
    </lineage>
</organism>